<dbReference type="OrthoDB" id="2249800at2"/>
<dbReference type="Proteomes" id="UP000076405">
    <property type="component" value="Chromosome"/>
</dbReference>
<dbReference type="Proteomes" id="UP000076244">
    <property type="component" value="Chromosome"/>
</dbReference>
<evidence type="ECO:0000313" key="3">
    <source>
        <dbReference type="EMBL" id="AMV62117.1"/>
    </source>
</evidence>
<feature type="region of interest" description="Disordered" evidence="1">
    <location>
        <begin position="1"/>
        <end position="61"/>
    </location>
</feature>
<feature type="compositionally biased region" description="Basic and acidic residues" evidence="1">
    <location>
        <begin position="7"/>
        <end position="27"/>
    </location>
</feature>
<evidence type="ECO:0000256" key="2">
    <source>
        <dbReference type="SAM" id="Phobius"/>
    </source>
</evidence>
<keyword evidence="5" id="KW-1185">Reference proteome</keyword>
<evidence type="ECO:0000313" key="6">
    <source>
        <dbReference type="Proteomes" id="UP000076405"/>
    </source>
</evidence>
<keyword evidence="2" id="KW-1133">Transmembrane helix</keyword>
<organism evidence="3 6">
    <name type="scientific">Pediococcus damnosus</name>
    <dbReference type="NCBI Taxonomy" id="51663"/>
    <lineage>
        <taxon>Bacteria</taxon>
        <taxon>Bacillati</taxon>
        <taxon>Bacillota</taxon>
        <taxon>Bacilli</taxon>
        <taxon>Lactobacillales</taxon>
        <taxon>Lactobacillaceae</taxon>
        <taxon>Pediococcus</taxon>
    </lineage>
</organism>
<dbReference type="AlphaFoldDB" id="A0A0R2GSU8"/>
<reference evidence="5 6" key="1">
    <citation type="journal article" date="2016" name="PLoS ONE">
        <title>The Identification of Novel Diagnostic Marker Genes for the Detection of Beer Spoiling Pediococcus damnosus Strains Using the BlAst Diagnostic Gene findEr.</title>
        <authorList>
            <person name="Behr J."/>
            <person name="Geissler A.J."/>
            <person name="Schmid J."/>
            <person name="Zehe A."/>
            <person name="Vogel R.F."/>
        </authorList>
    </citation>
    <scope>NUCLEOTIDE SEQUENCE [LARGE SCALE GENOMIC DNA]</scope>
    <source>
        <strain evidence="3 6">TMW 2.1533</strain>
        <strain evidence="4 5">TMW 2.1535</strain>
    </source>
</reference>
<dbReference type="EMBL" id="CP012288">
    <property type="protein sequence ID" value="AMV68029.1"/>
    <property type="molecule type" value="Genomic_DNA"/>
</dbReference>
<feature type="region of interest" description="Disordered" evidence="1">
    <location>
        <begin position="300"/>
        <end position="379"/>
    </location>
</feature>
<feature type="compositionally biased region" description="Basic residues" evidence="1">
    <location>
        <begin position="28"/>
        <end position="40"/>
    </location>
</feature>
<sequence length="379" mass="40382">MIAINNDNDRSVPDSRMGRLRAREQQKQQKKASNKHKKTPKAGGTSGSQSPTAIKPHNKNKKSNSKKWLWIVGILVVVIVAIFFIVRRTNNASAKDNAEKIVQTSFNNDRDNITNQATSAQMIELEADAKKIQDNTAANQYSQLASLGKSAISFRERVSDLKSGNNYRTSTTGDKVSSLLQDLKDTTFKSDFSGFYNEYNKLLTNLQPKAAAVSKLHKETNKLFKNGKSGSLHSSVTSSKLNDLLDSLDKYPNFEQASKDLTRVETAVKTYRKDQDSASSSAASSAASQSASMASSQSASAALASSQASSQSASTAHSQRTSAASASSQAAASSSRASNSTASSSENSSSSKNSSSQSSASSKHESSSSSSKSSSSHSN</sequence>
<accession>A0A0R2GSU8</accession>
<gene>
    <name evidence="3" type="ORF">ADU70_0617</name>
    <name evidence="4" type="ORF">ADU72_2108</name>
</gene>
<evidence type="ECO:0000256" key="1">
    <source>
        <dbReference type="SAM" id="MobiDB-lite"/>
    </source>
</evidence>
<evidence type="ECO:0000313" key="5">
    <source>
        <dbReference type="Proteomes" id="UP000076244"/>
    </source>
</evidence>
<proteinExistence type="predicted"/>
<dbReference type="KEGG" id="pdm:ADU72_2108"/>
<feature type="transmembrane region" description="Helical" evidence="2">
    <location>
        <begin position="68"/>
        <end position="86"/>
    </location>
</feature>
<evidence type="ECO:0000313" key="4">
    <source>
        <dbReference type="EMBL" id="AMV68029.1"/>
    </source>
</evidence>
<keyword evidence="2" id="KW-0812">Transmembrane</keyword>
<dbReference type="EMBL" id="CP012275">
    <property type="protein sequence ID" value="AMV62117.1"/>
    <property type="molecule type" value="Genomic_DNA"/>
</dbReference>
<dbReference type="RefSeq" id="WP_056986604.1">
    <property type="nucleotide sequence ID" value="NZ_BAAAXI010000075.1"/>
</dbReference>
<keyword evidence="2" id="KW-0472">Membrane</keyword>
<protein>
    <submittedName>
        <fullName evidence="3">Uncharacterized protein</fullName>
    </submittedName>
</protein>
<name>A0A0R2GSU8_9LACO</name>